<evidence type="ECO:0000313" key="3">
    <source>
        <dbReference type="Proteomes" id="UP000558475"/>
    </source>
</evidence>
<dbReference type="AlphaFoldDB" id="A0A7X6JBS6"/>
<dbReference type="EMBL" id="JAAXZB010000005">
    <property type="protein sequence ID" value="NKW11354.1"/>
    <property type="molecule type" value="Genomic_DNA"/>
</dbReference>
<protein>
    <submittedName>
        <fullName evidence="2">Uncharacterized protein</fullName>
    </submittedName>
</protein>
<accession>A0A7X6JBS6</accession>
<feature type="chain" id="PRO_5031302420" evidence="1">
    <location>
        <begin position="24"/>
        <end position="89"/>
    </location>
</feature>
<evidence type="ECO:0000256" key="1">
    <source>
        <dbReference type="SAM" id="SignalP"/>
    </source>
</evidence>
<feature type="signal peptide" evidence="1">
    <location>
        <begin position="1"/>
        <end position="23"/>
    </location>
</feature>
<evidence type="ECO:0000313" key="2">
    <source>
        <dbReference type="EMBL" id="NKW11354.1"/>
    </source>
</evidence>
<reference evidence="2 3" key="1">
    <citation type="submission" date="2020-04" db="EMBL/GenBank/DDBJ databases">
        <title>Whole genome sequencing of clinical and environmental type strains of Ochrobactrum.</title>
        <authorList>
            <person name="Dharne M."/>
        </authorList>
    </citation>
    <scope>NUCLEOTIDE SEQUENCE [LARGE SCALE GENOMIC DNA]</scope>
    <source>
        <strain evidence="2 3">DSM 13340</strain>
    </source>
</reference>
<proteinExistence type="predicted"/>
<sequence length="89" mass="9762">MKNALLIALVVAALSTSTFMASASTSVDGYDGKGQIGIQSDEFKNAAANTYKLKYCADIDATALKTEIETDILMPPRKPELRLPSFWFW</sequence>
<name>A0A7X6JBS6_9HYPH</name>
<comment type="caution">
    <text evidence="2">The sequence shown here is derived from an EMBL/GenBank/DDBJ whole genome shotgun (WGS) entry which is preliminary data.</text>
</comment>
<dbReference type="Proteomes" id="UP000558475">
    <property type="component" value="Unassembled WGS sequence"/>
</dbReference>
<gene>
    <name evidence="2" type="ORF">HGG76_27545</name>
</gene>
<organism evidence="2 3">
    <name type="scientific">Brucella tritici</name>
    <dbReference type="NCBI Taxonomy" id="94626"/>
    <lineage>
        <taxon>Bacteria</taxon>
        <taxon>Pseudomonadati</taxon>
        <taxon>Pseudomonadota</taxon>
        <taxon>Alphaproteobacteria</taxon>
        <taxon>Hyphomicrobiales</taxon>
        <taxon>Brucellaceae</taxon>
        <taxon>Brucella/Ochrobactrum group</taxon>
        <taxon>Brucella</taxon>
    </lineage>
</organism>
<keyword evidence="1" id="KW-0732">Signal</keyword>